<sequence length="260" mass="29318">MRNLSKRYYHAEKAYALFDYDIILIAGQSNAQGYGKGHEQLKYIPHDPIYGYTHSVGFHPACDGRYNHNDCAASFALYFGQEYCDAGMLKDGRKLLLLNTAVGGTGFSDNRWGENNDLYIRMLALAKKILALNSKNRITAFLWHQGETDALNHMSGSEYSDKLRFLITDARRILKIENIPFICGNMVPVWMTANPASYQIARAASELMRDMPLCGFVQSDGLIGNATPDIIHFSRKSCVELGKRYFEAYKKLSEAGRIGF</sequence>
<evidence type="ECO:0000313" key="4">
    <source>
        <dbReference type="Proteomes" id="UP000824205"/>
    </source>
</evidence>
<evidence type="ECO:0000256" key="1">
    <source>
        <dbReference type="ARBA" id="ARBA00022801"/>
    </source>
</evidence>
<dbReference type="InterPro" id="IPR005181">
    <property type="entry name" value="SASA"/>
</dbReference>
<dbReference type="PANTHER" id="PTHR31988">
    <property type="entry name" value="ESTERASE, PUTATIVE (DUF303)-RELATED"/>
    <property type="match status" value="1"/>
</dbReference>
<organism evidence="3 4">
    <name type="scientific">Candidatus Eubacterium faecipullorum</name>
    <dbReference type="NCBI Taxonomy" id="2838571"/>
    <lineage>
        <taxon>Bacteria</taxon>
        <taxon>Bacillati</taxon>
        <taxon>Bacillota</taxon>
        <taxon>Clostridia</taxon>
        <taxon>Eubacteriales</taxon>
        <taxon>Eubacteriaceae</taxon>
        <taxon>Eubacterium</taxon>
    </lineage>
</organism>
<dbReference type="Pfam" id="PF03629">
    <property type="entry name" value="SASA"/>
    <property type="match status" value="1"/>
</dbReference>
<evidence type="ECO:0000259" key="2">
    <source>
        <dbReference type="Pfam" id="PF03629"/>
    </source>
</evidence>
<dbReference type="InterPro" id="IPR052940">
    <property type="entry name" value="Carb_Esterase_6"/>
</dbReference>
<proteinExistence type="predicted"/>
<evidence type="ECO:0000313" key="3">
    <source>
        <dbReference type="EMBL" id="HIW86369.1"/>
    </source>
</evidence>
<reference evidence="3" key="2">
    <citation type="submission" date="2021-04" db="EMBL/GenBank/DDBJ databases">
        <authorList>
            <person name="Gilroy R."/>
        </authorList>
    </citation>
    <scope>NUCLEOTIDE SEQUENCE</scope>
    <source>
        <strain evidence="3">421</strain>
    </source>
</reference>
<dbReference type="GO" id="GO:0016787">
    <property type="term" value="F:hydrolase activity"/>
    <property type="evidence" value="ECO:0007669"/>
    <property type="project" value="UniProtKB-KW"/>
</dbReference>
<feature type="domain" description="Sialate O-acetylesterase" evidence="2">
    <location>
        <begin position="21"/>
        <end position="250"/>
    </location>
</feature>
<dbReference type="PANTHER" id="PTHR31988:SF19">
    <property type="entry name" value="9-O-ACETYL-N-ACETYLNEURAMINIC ACID DEACETYLASE-RELATED"/>
    <property type="match status" value="1"/>
</dbReference>
<accession>A0A9D1UFX4</accession>
<dbReference type="Gene3D" id="3.40.50.1110">
    <property type="entry name" value="SGNH hydrolase"/>
    <property type="match status" value="1"/>
</dbReference>
<dbReference type="Proteomes" id="UP000824205">
    <property type="component" value="Unassembled WGS sequence"/>
</dbReference>
<keyword evidence="1" id="KW-0378">Hydrolase</keyword>
<dbReference type="EMBL" id="DXGE01000034">
    <property type="protein sequence ID" value="HIW86369.1"/>
    <property type="molecule type" value="Genomic_DNA"/>
</dbReference>
<dbReference type="InterPro" id="IPR036514">
    <property type="entry name" value="SGNH_hydro_sf"/>
</dbReference>
<dbReference type="AlphaFoldDB" id="A0A9D1UFX4"/>
<name>A0A9D1UFX4_9FIRM</name>
<reference evidence="3" key="1">
    <citation type="journal article" date="2021" name="PeerJ">
        <title>Extensive microbial diversity within the chicken gut microbiome revealed by metagenomics and culture.</title>
        <authorList>
            <person name="Gilroy R."/>
            <person name="Ravi A."/>
            <person name="Getino M."/>
            <person name="Pursley I."/>
            <person name="Horton D.L."/>
            <person name="Alikhan N.F."/>
            <person name="Baker D."/>
            <person name="Gharbi K."/>
            <person name="Hall N."/>
            <person name="Watson M."/>
            <person name="Adriaenssens E.M."/>
            <person name="Foster-Nyarko E."/>
            <person name="Jarju S."/>
            <person name="Secka A."/>
            <person name="Antonio M."/>
            <person name="Oren A."/>
            <person name="Chaudhuri R.R."/>
            <person name="La Ragione R."/>
            <person name="Hildebrand F."/>
            <person name="Pallen M.J."/>
        </authorList>
    </citation>
    <scope>NUCLEOTIDE SEQUENCE</scope>
    <source>
        <strain evidence="3">421</strain>
    </source>
</reference>
<gene>
    <name evidence="3" type="ORF">IAA48_07735</name>
</gene>
<protein>
    <submittedName>
        <fullName evidence="3">Sialate O-acetylesterase</fullName>
    </submittedName>
</protein>
<dbReference type="SUPFAM" id="SSF52266">
    <property type="entry name" value="SGNH hydrolase"/>
    <property type="match status" value="1"/>
</dbReference>
<comment type="caution">
    <text evidence="3">The sequence shown here is derived from an EMBL/GenBank/DDBJ whole genome shotgun (WGS) entry which is preliminary data.</text>
</comment>